<keyword evidence="3" id="KW-0733">Signal recognition particle</keyword>
<dbReference type="Gene3D" id="3.30.56.30">
    <property type="entry name" value="Signal recognition particle, SRP19-like subunit"/>
    <property type="match status" value="1"/>
</dbReference>
<dbReference type="GeneID" id="39979102"/>
<feature type="compositionally biased region" description="Low complexity" evidence="5">
    <location>
        <begin position="150"/>
        <end position="165"/>
    </location>
</feature>
<dbReference type="AlphaFoldDB" id="A0A1J4MFS8"/>
<dbReference type="PANTHER" id="PTHR17453">
    <property type="entry name" value="SIGNAL RECOGNITION PARTICLE 19 KD PROTEIN"/>
    <property type="match status" value="1"/>
</dbReference>
<sequence>MNKERISEGQDVSKWKVIYPLYLNSNNTKSGGRLTSLIHSVENPTVAEMAEVCIQLGIPCKLESKRHPRDYRNLGRIRFRLFDDGGKAFNDGIFTKKMLLDQIGRMIPKLKNRQIVAFSIRDNIDPKHNKANNDETQTENNGKMREATHSVASSSASINSNNGKSNLKKKNKKF</sequence>
<dbReference type="InterPro" id="IPR002778">
    <property type="entry name" value="Signal_recog_particle_SRP19"/>
</dbReference>
<evidence type="ECO:0000256" key="2">
    <source>
        <dbReference type="ARBA" id="ARBA00022490"/>
    </source>
</evidence>
<dbReference type="OrthoDB" id="2190947at2759"/>
<protein>
    <submittedName>
        <fullName evidence="6">SRP19 domain-containing protein</fullName>
    </submittedName>
</protein>
<dbReference type="Pfam" id="PF01922">
    <property type="entry name" value="SRP19"/>
    <property type="match status" value="1"/>
</dbReference>
<comment type="caution">
    <text evidence="6">The sequence shown here is derived from an EMBL/GenBank/DDBJ whole genome shotgun (WGS) entry which is preliminary data.</text>
</comment>
<keyword evidence="2" id="KW-0963">Cytoplasm</keyword>
<evidence type="ECO:0000313" key="7">
    <source>
        <dbReference type="Proteomes" id="UP000186176"/>
    </source>
</evidence>
<organism evidence="6 7">
    <name type="scientific">Cryptosporidium ubiquitum</name>
    <dbReference type="NCBI Taxonomy" id="857276"/>
    <lineage>
        <taxon>Eukaryota</taxon>
        <taxon>Sar</taxon>
        <taxon>Alveolata</taxon>
        <taxon>Apicomplexa</taxon>
        <taxon>Conoidasida</taxon>
        <taxon>Coccidia</taxon>
        <taxon>Eucoccidiorida</taxon>
        <taxon>Eimeriorina</taxon>
        <taxon>Cryptosporidiidae</taxon>
        <taxon>Cryptosporidium</taxon>
    </lineage>
</organism>
<dbReference type="PANTHER" id="PTHR17453:SF0">
    <property type="entry name" value="SIGNAL RECOGNITION PARTICLE 19 KDA PROTEIN"/>
    <property type="match status" value="1"/>
</dbReference>
<dbReference type="Proteomes" id="UP000186176">
    <property type="component" value="Unassembled WGS sequence"/>
</dbReference>
<evidence type="ECO:0000313" key="6">
    <source>
        <dbReference type="EMBL" id="OII73080.1"/>
    </source>
</evidence>
<evidence type="ECO:0000256" key="1">
    <source>
        <dbReference type="ARBA" id="ARBA00004496"/>
    </source>
</evidence>
<feature type="region of interest" description="Disordered" evidence="5">
    <location>
        <begin position="124"/>
        <end position="174"/>
    </location>
</feature>
<name>A0A1J4MFS8_9CRYT</name>
<reference evidence="6 7" key="1">
    <citation type="submission" date="2016-10" db="EMBL/GenBank/DDBJ databases">
        <title>Reductive evolution of mitochondrial metabolism and differential evolution of invasion-related proteins in Cryptosporidium.</title>
        <authorList>
            <person name="Liu S."/>
            <person name="Roellig D.M."/>
            <person name="Guo Y."/>
            <person name="Li N."/>
            <person name="Frace M.A."/>
            <person name="Tang K."/>
            <person name="Zhang L."/>
            <person name="Feng Y."/>
            <person name="Xiao L."/>
        </authorList>
    </citation>
    <scope>NUCLEOTIDE SEQUENCE [LARGE SCALE GENOMIC DNA]</scope>
    <source>
        <strain evidence="6">39726</strain>
    </source>
</reference>
<dbReference type="RefSeq" id="XP_028874444.1">
    <property type="nucleotide sequence ID" value="XM_029019323.1"/>
</dbReference>
<dbReference type="GO" id="GO:0008312">
    <property type="term" value="F:7S RNA binding"/>
    <property type="evidence" value="ECO:0007669"/>
    <property type="project" value="InterPro"/>
</dbReference>
<gene>
    <name evidence="6" type="ORF">cubi_02311</name>
</gene>
<comment type="subcellular location">
    <subcellularLocation>
        <location evidence="1">Cytoplasm</location>
    </subcellularLocation>
</comment>
<dbReference type="SUPFAM" id="SSF69695">
    <property type="entry name" value="SRP19"/>
    <property type="match status" value="1"/>
</dbReference>
<dbReference type="EMBL" id="LRBP01000017">
    <property type="protein sequence ID" value="OII73080.1"/>
    <property type="molecule type" value="Genomic_DNA"/>
</dbReference>
<dbReference type="InterPro" id="IPR036521">
    <property type="entry name" value="SRP19-like_sf"/>
</dbReference>
<dbReference type="VEuPathDB" id="CryptoDB:cubi_02311"/>
<keyword evidence="4" id="KW-0687">Ribonucleoprotein</keyword>
<evidence type="ECO:0000256" key="3">
    <source>
        <dbReference type="ARBA" id="ARBA00023135"/>
    </source>
</evidence>
<evidence type="ECO:0000256" key="4">
    <source>
        <dbReference type="ARBA" id="ARBA00023274"/>
    </source>
</evidence>
<accession>A0A1J4MFS8</accession>
<dbReference type="GO" id="GO:0005786">
    <property type="term" value="C:signal recognition particle, endoplasmic reticulum targeting"/>
    <property type="evidence" value="ECO:0007669"/>
    <property type="project" value="UniProtKB-KW"/>
</dbReference>
<proteinExistence type="predicted"/>
<keyword evidence="7" id="KW-1185">Reference proteome</keyword>
<feature type="compositionally biased region" description="Basic and acidic residues" evidence="5">
    <location>
        <begin position="124"/>
        <end position="133"/>
    </location>
</feature>
<evidence type="ECO:0000256" key="5">
    <source>
        <dbReference type="SAM" id="MobiDB-lite"/>
    </source>
</evidence>
<dbReference type="GO" id="GO:0006617">
    <property type="term" value="P:SRP-dependent cotranslational protein targeting to membrane, signal sequence recognition"/>
    <property type="evidence" value="ECO:0007669"/>
    <property type="project" value="TreeGrafter"/>
</dbReference>